<proteinExistence type="inferred from homology"/>
<dbReference type="KEGG" id="ptkz:JDV02_002645"/>
<evidence type="ECO:0000313" key="4">
    <source>
        <dbReference type="EMBL" id="UNI16183.1"/>
    </source>
</evidence>
<dbReference type="Proteomes" id="UP000829364">
    <property type="component" value="Chromosome 2"/>
</dbReference>
<dbReference type="SMART" id="SM01006">
    <property type="entry name" value="AlcB"/>
    <property type="match status" value="1"/>
</dbReference>
<dbReference type="AlphaFoldDB" id="A0A9Q8QBE7"/>
<dbReference type="OrthoDB" id="4250781at2759"/>
<evidence type="ECO:0000256" key="2">
    <source>
        <dbReference type="SAM" id="MobiDB-lite"/>
    </source>
</evidence>
<dbReference type="Gene3D" id="3.40.630.30">
    <property type="match status" value="1"/>
</dbReference>
<sequence length="484" mass="54433">MAAAPLVIQLASLSADETVLKLPHPYLTEYVLGKQASRGELPLYQLREKPTTTASSSSSSSQKQQQQQQQQRQLPGKLDNPALAFSEPAHLKSSELPPASNNGAWARARRSPCSTVVWDGADSSSPPPSLAQLWLLIYFLFTVRPAEELLRLELKGRDASTLARQLTDVLLAVEHPLPPRAEKKKRASSSTEANESVVVVALRSTFWQGAGSPFGPRPVWCPDESPKSLSGGPNPLASYPLTPLHHTITVASAGDPQDPERCQQSWHPVRPAKPAPGAVVYSRWIPHLKETFSMVSLDWEDPEHLRLFHEWQNDPRVSQGWNESGTVEHHRQYLRNIHEDPHQLAILAKWDDTYFAYFEVYWAKEDRLGGYYDADDFDRGRHSLVGDVRFRGPHRVSAWWSSLMHYLFLDDPRTMHVVGEPKDTNSTVVMYDLIHGFGLDKFVDLPHKRSAFVRCPRGRFFQLCPLAENEKAVGGMRIGLVPKL</sequence>
<name>A0A9Q8QBE7_9HYPO</name>
<dbReference type="GeneID" id="72064606"/>
<feature type="region of interest" description="Disordered" evidence="2">
    <location>
        <begin position="49"/>
        <end position="81"/>
    </location>
</feature>
<feature type="domain" description="Acyltransferase MbtK/IucB-like conserved" evidence="3">
    <location>
        <begin position="295"/>
        <end position="344"/>
    </location>
</feature>
<dbReference type="RefSeq" id="XP_047839664.1">
    <property type="nucleotide sequence ID" value="XM_047983692.1"/>
</dbReference>
<feature type="compositionally biased region" description="Low complexity" evidence="2">
    <location>
        <begin position="55"/>
        <end position="73"/>
    </location>
</feature>
<dbReference type="PANTHER" id="PTHR31438:SF7">
    <property type="entry name" value="ACYLTRANSFERASE MBTK_IUCB-LIKE CONSERVED DOMAIN-CONTAINING PROTEIN"/>
    <property type="match status" value="1"/>
</dbReference>
<dbReference type="SUPFAM" id="SSF55729">
    <property type="entry name" value="Acyl-CoA N-acyltransferases (Nat)"/>
    <property type="match status" value="1"/>
</dbReference>
<organism evidence="4 5">
    <name type="scientific">Purpureocillium takamizusanense</name>
    <dbReference type="NCBI Taxonomy" id="2060973"/>
    <lineage>
        <taxon>Eukaryota</taxon>
        <taxon>Fungi</taxon>
        <taxon>Dikarya</taxon>
        <taxon>Ascomycota</taxon>
        <taxon>Pezizomycotina</taxon>
        <taxon>Sordariomycetes</taxon>
        <taxon>Hypocreomycetidae</taxon>
        <taxon>Hypocreales</taxon>
        <taxon>Ophiocordycipitaceae</taxon>
        <taxon>Purpureocillium</taxon>
    </lineage>
</organism>
<comment type="similarity">
    <text evidence="1">Belongs to the lysine N-acyltransferase MbtK family.</text>
</comment>
<accession>A0A9Q8QBE7</accession>
<protein>
    <submittedName>
        <fullName evidence="4">O-acetyltransferase sat14</fullName>
    </submittedName>
</protein>
<dbReference type="GO" id="GO:0019290">
    <property type="term" value="P:siderophore biosynthetic process"/>
    <property type="evidence" value="ECO:0007669"/>
    <property type="project" value="InterPro"/>
</dbReference>
<dbReference type="EMBL" id="CP086355">
    <property type="protein sequence ID" value="UNI16183.1"/>
    <property type="molecule type" value="Genomic_DNA"/>
</dbReference>
<keyword evidence="5" id="KW-1185">Reference proteome</keyword>
<evidence type="ECO:0000259" key="3">
    <source>
        <dbReference type="SMART" id="SM01006"/>
    </source>
</evidence>
<dbReference type="InterPro" id="IPR016181">
    <property type="entry name" value="Acyl_CoA_acyltransferase"/>
</dbReference>
<gene>
    <name evidence="4" type="primary">SAT14</name>
    <name evidence="4" type="ORF">JDV02_002645</name>
</gene>
<evidence type="ECO:0000256" key="1">
    <source>
        <dbReference type="ARBA" id="ARBA00009893"/>
    </source>
</evidence>
<dbReference type="InterPro" id="IPR019432">
    <property type="entry name" value="Acyltransferase_MbtK/IucB-like"/>
</dbReference>
<dbReference type="PANTHER" id="PTHR31438">
    <property type="entry name" value="LYSINE N-ACYLTRANSFERASE C17G9.06C-RELATED"/>
    <property type="match status" value="1"/>
</dbReference>
<dbReference type="Pfam" id="PF13523">
    <property type="entry name" value="Acetyltransf_8"/>
    <property type="match status" value="1"/>
</dbReference>
<dbReference type="GO" id="GO:0016410">
    <property type="term" value="F:N-acyltransferase activity"/>
    <property type="evidence" value="ECO:0007669"/>
    <property type="project" value="TreeGrafter"/>
</dbReference>
<reference evidence="4" key="1">
    <citation type="submission" date="2021-11" db="EMBL/GenBank/DDBJ databases">
        <title>Purpureocillium_takamizusanense_genome.</title>
        <authorList>
            <person name="Nguyen N.-H."/>
        </authorList>
    </citation>
    <scope>NUCLEOTIDE SEQUENCE</scope>
    <source>
        <strain evidence="4">PT3</strain>
    </source>
</reference>
<evidence type="ECO:0000313" key="5">
    <source>
        <dbReference type="Proteomes" id="UP000829364"/>
    </source>
</evidence>